<keyword evidence="1" id="KW-1133">Transmembrane helix</keyword>
<feature type="transmembrane region" description="Helical" evidence="1">
    <location>
        <begin position="95"/>
        <end position="114"/>
    </location>
</feature>
<evidence type="ECO:0000256" key="1">
    <source>
        <dbReference type="SAM" id="Phobius"/>
    </source>
</evidence>
<organism evidence="2 3">
    <name type="scientific">Pseudomonas fragi</name>
    <dbReference type="NCBI Taxonomy" id="296"/>
    <lineage>
        <taxon>Bacteria</taxon>
        <taxon>Pseudomonadati</taxon>
        <taxon>Pseudomonadota</taxon>
        <taxon>Gammaproteobacteria</taxon>
        <taxon>Pseudomonadales</taxon>
        <taxon>Pseudomonadaceae</taxon>
        <taxon>Pseudomonas</taxon>
    </lineage>
</organism>
<name>A0ABT4WP41_PSEFR</name>
<keyword evidence="1" id="KW-0472">Membrane</keyword>
<gene>
    <name evidence="2" type="ORF">PI499_08005</name>
</gene>
<accession>A0ABT4WP41</accession>
<evidence type="ECO:0000313" key="3">
    <source>
        <dbReference type="Proteomes" id="UP001212337"/>
    </source>
</evidence>
<feature type="transmembrane region" description="Helical" evidence="1">
    <location>
        <begin position="62"/>
        <end position="83"/>
    </location>
</feature>
<feature type="transmembrane region" description="Helical" evidence="1">
    <location>
        <begin position="120"/>
        <end position="138"/>
    </location>
</feature>
<sequence>MAGKIEIIIGVIDDGVIVGSGAVAVSDQLVTNNEGAALLTQSAQTGAVVASVTSVTKLAGPYVPIISLPGNIIAGTITFLKVGMDVKAGREVKKGELYSLLGNGVGVVGTFVVLSGAGAFFVGSLAVAAIATGLLSIYHSDIFGNVMAAADDFFRNNRGDSYLDYMCAPDMRIVDRNTLRTAYANKIFSCNWVATTGELLPSSVVVSNESNSVVIGGGGGGGGGGGEMVLGGTYIPFGSSASESSGYGAGRVDISLEFGGDIYGGGDKYLGDSYHK</sequence>
<protein>
    <submittedName>
        <fullName evidence="2">Uncharacterized protein</fullName>
    </submittedName>
</protein>
<proteinExistence type="predicted"/>
<dbReference type="EMBL" id="JAQJVI010000007">
    <property type="protein sequence ID" value="MDA7021823.1"/>
    <property type="molecule type" value="Genomic_DNA"/>
</dbReference>
<comment type="caution">
    <text evidence="2">The sequence shown here is derived from an EMBL/GenBank/DDBJ whole genome shotgun (WGS) entry which is preliminary data.</text>
</comment>
<dbReference type="RefSeq" id="WP_095022959.1">
    <property type="nucleotide sequence ID" value="NZ_JAQJVI010000007.1"/>
</dbReference>
<keyword evidence="1" id="KW-0812">Transmembrane</keyword>
<evidence type="ECO:0000313" key="2">
    <source>
        <dbReference type="EMBL" id="MDA7021823.1"/>
    </source>
</evidence>
<keyword evidence="3" id="KW-1185">Reference proteome</keyword>
<reference evidence="2 3" key="1">
    <citation type="submission" date="2023-01" db="EMBL/GenBank/DDBJ databases">
        <title>Effects of deletion of Siderophore biosynthase gene in Pseudomonas fragi on quorum sensing and spoliage ability.</title>
        <authorList>
            <person name="Cui F."/>
            <person name="Wang D."/>
            <person name="Liu J."/>
            <person name="Wang Q."/>
            <person name="Li T."/>
            <person name="Li J."/>
        </authorList>
    </citation>
    <scope>NUCLEOTIDE SEQUENCE [LARGE SCALE GENOMIC DNA]</scope>
    <source>
        <strain evidence="2 3">MS-10</strain>
    </source>
</reference>
<dbReference type="Proteomes" id="UP001212337">
    <property type="component" value="Unassembled WGS sequence"/>
</dbReference>